<dbReference type="AlphaFoldDB" id="A0A2H0X9K8"/>
<sequence length="74" mass="8427">MSEQLELQGPFIMGYTVMNTPLRISLGTTNKIDPQTKLRHAKSDVSCLEGVTSPQDFMERAMKIFQEYGFVRVD</sequence>
<evidence type="ECO:0000313" key="2">
    <source>
        <dbReference type="Proteomes" id="UP000231098"/>
    </source>
</evidence>
<evidence type="ECO:0000313" key="1">
    <source>
        <dbReference type="EMBL" id="PIS21525.1"/>
    </source>
</evidence>
<accession>A0A2H0X9K8</accession>
<proteinExistence type="predicted"/>
<comment type="caution">
    <text evidence="1">The sequence shown here is derived from an EMBL/GenBank/DDBJ whole genome shotgun (WGS) entry which is preliminary data.</text>
</comment>
<reference evidence="2" key="1">
    <citation type="submission" date="2017-09" db="EMBL/GenBank/DDBJ databases">
        <title>Depth-based differentiation of microbial function through sediment-hosted aquifers and enrichment of novel symbionts in the deep terrestrial subsurface.</title>
        <authorList>
            <person name="Probst A.J."/>
            <person name="Ladd B."/>
            <person name="Jarett J.K."/>
            <person name="Geller-Mcgrath D.E."/>
            <person name="Sieber C.M.K."/>
            <person name="Emerson J.B."/>
            <person name="Anantharaman K."/>
            <person name="Thomas B.C."/>
            <person name="Malmstrom R."/>
            <person name="Stieglmeier M."/>
            <person name="Klingl A."/>
            <person name="Woyke T."/>
            <person name="Ryan C.M."/>
            <person name="Banfield J.F."/>
        </authorList>
    </citation>
    <scope>NUCLEOTIDE SEQUENCE [LARGE SCALE GENOMIC DNA]</scope>
</reference>
<dbReference type="Proteomes" id="UP000231098">
    <property type="component" value="Unassembled WGS sequence"/>
</dbReference>
<organism evidence="1 2">
    <name type="scientific">candidate division WWE3 bacterium CG08_land_8_20_14_0_20_41_15</name>
    <dbReference type="NCBI Taxonomy" id="1975086"/>
    <lineage>
        <taxon>Bacteria</taxon>
        <taxon>Katanobacteria</taxon>
    </lineage>
</organism>
<dbReference type="EMBL" id="PEYV01000037">
    <property type="protein sequence ID" value="PIS21525.1"/>
    <property type="molecule type" value="Genomic_DNA"/>
</dbReference>
<protein>
    <submittedName>
        <fullName evidence="1">Uncharacterized protein</fullName>
    </submittedName>
</protein>
<gene>
    <name evidence="1" type="ORF">COT51_02315</name>
</gene>
<name>A0A2H0X9K8_UNCKA</name>